<evidence type="ECO:0000313" key="2">
    <source>
        <dbReference type="Proteomes" id="UP000192582"/>
    </source>
</evidence>
<gene>
    <name evidence="1" type="ORF">SAMN00790413_03359</name>
</gene>
<organism evidence="1 2">
    <name type="scientific">Deinococcus hopiensis KR-140</name>
    <dbReference type="NCBI Taxonomy" id="695939"/>
    <lineage>
        <taxon>Bacteria</taxon>
        <taxon>Thermotogati</taxon>
        <taxon>Deinococcota</taxon>
        <taxon>Deinococci</taxon>
        <taxon>Deinococcales</taxon>
        <taxon>Deinococcaceae</taxon>
        <taxon>Deinococcus</taxon>
    </lineage>
</organism>
<dbReference type="EMBL" id="FWWU01000008">
    <property type="protein sequence ID" value="SMB85318.1"/>
    <property type="molecule type" value="Genomic_DNA"/>
</dbReference>
<keyword evidence="2" id="KW-1185">Reference proteome</keyword>
<protein>
    <submittedName>
        <fullName evidence="1">Uncharacterized protein</fullName>
    </submittedName>
</protein>
<reference evidence="1 2" key="1">
    <citation type="submission" date="2017-04" db="EMBL/GenBank/DDBJ databases">
        <authorList>
            <person name="Afonso C.L."/>
            <person name="Miller P.J."/>
            <person name="Scott M.A."/>
            <person name="Spackman E."/>
            <person name="Goraichik I."/>
            <person name="Dimitrov K.M."/>
            <person name="Suarez D.L."/>
            <person name="Swayne D.E."/>
        </authorList>
    </citation>
    <scope>NUCLEOTIDE SEQUENCE [LARGE SCALE GENOMIC DNA]</scope>
    <source>
        <strain evidence="1 2">KR-140</strain>
    </source>
</reference>
<proteinExistence type="predicted"/>
<evidence type="ECO:0000313" key="1">
    <source>
        <dbReference type="EMBL" id="SMB85318.1"/>
    </source>
</evidence>
<sequence>MPIGEFVLARQGGGRGHYGKVAVEVEPASQPDQDIIELSEHLMIRGNGFDLAVDQARD</sequence>
<dbReference type="Proteomes" id="UP000192582">
    <property type="component" value="Unassembled WGS sequence"/>
</dbReference>
<accession>A0A1W1UVY0</accession>
<name>A0A1W1UVY0_9DEIO</name>
<dbReference type="AlphaFoldDB" id="A0A1W1UVY0"/>